<dbReference type="Proteomes" id="UP001254848">
    <property type="component" value="Unassembled WGS sequence"/>
</dbReference>
<keyword evidence="1" id="KW-0732">Signal</keyword>
<sequence length="139" mass="15750">MKAKISLILSLIALTLFLSAGPAFAASKWIYVGTLTLASGDSRVDYVDVENVFKNEENKGVVFWVMSEMKSSRSTNTLRKLTKYLTRANDSATKTLEWHVYDQDKGEFMRSLEPAKNWDYPEDFSLLAEAIDIAWNNAK</sequence>
<protein>
    <submittedName>
        <fullName evidence="2">Uncharacterized protein</fullName>
    </submittedName>
</protein>
<proteinExistence type="predicted"/>
<name>A0ABU3NUE4_9FIRM</name>
<accession>A0ABU3NUE4</accession>
<keyword evidence="3" id="KW-1185">Reference proteome</keyword>
<evidence type="ECO:0000256" key="1">
    <source>
        <dbReference type="SAM" id="SignalP"/>
    </source>
</evidence>
<gene>
    <name evidence="2" type="ORF">Q4T40_04140</name>
</gene>
<evidence type="ECO:0000313" key="2">
    <source>
        <dbReference type="EMBL" id="MDT8900432.1"/>
    </source>
</evidence>
<dbReference type="EMBL" id="JAUOZS010000001">
    <property type="protein sequence ID" value="MDT8900432.1"/>
    <property type="molecule type" value="Genomic_DNA"/>
</dbReference>
<evidence type="ECO:0000313" key="3">
    <source>
        <dbReference type="Proteomes" id="UP001254848"/>
    </source>
</evidence>
<feature type="signal peptide" evidence="1">
    <location>
        <begin position="1"/>
        <end position="25"/>
    </location>
</feature>
<organism evidence="2 3">
    <name type="scientific">Anaeroselena agilis</name>
    <dbReference type="NCBI Taxonomy" id="3063788"/>
    <lineage>
        <taxon>Bacteria</taxon>
        <taxon>Bacillati</taxon>
        <taxon>Bacillota</taxon>
        <taxon>Negativicutes</taxon>
        <taxon>Acetonemataceae</taxon>
        <taxon>Anaeroselena</taxon>
    </lineage>
</organism>
<feature type="chain" id="PRO_5046432862" evidence="1">
    <location>
        <begin position="26"/>
        <end position="139"/>
    </location>
</feature>
<comment type="caution">
    <text evidence="2">The sequence shown here is derived from an EMBL/GenBank/DDBJ whole genome shotgun (WGS) entry which is preliminary data.</text>
</comment>
<reference evidence="2 3" key="1">
    <citation type="submission" date="2023-07" db="EMBL/GenBank/DDBJ databases">
        <title>The novel representative of Negativicutes class, Anaeroselena agilis gen. nov. sp. nov.</title>
        <authorList>
            <person name="Prokofeva M.I."/>
            <person name="Elcheninov A.G."/>
            <person name="Klyukina A."/>
            <person name="Kublanov I.V."/>
            <person name="Frolov E.N."/>
            <person name="Podosokorskaya O.A."/>
        </authorList>
    </citation>
    <scope>NUCLEOTIDE SEQUENCE [LARGE SCALE GENOMIC DNA]</scope>
    <source>
        <strain evidence="2 3">4137-cl</strain>
    </source>
</reference>
<dbReference type="RefSeq" id="WP_413778977.1">
    <property type="nucleotide sequence ID" value="NZ_JAUOZS010000001.1"/>
</dbReference>